<keyword evidence="1" id="KW-0479">Metal-binding</keyword>
<evidence type="ECO:0000256" key="1">
    <source>
        <dbReference type="ARBA" id="ARBA00022723"/>
    </source>
</evidence>
<dbReference type="PANTHER" id="PTHR45586">
    <property type="entry name" value="TPR REPEAT-CONTAINING PROTEIN PA4667"/>
    <property type="match status" value="1"/>
</dbReference>
<reference evidence="5" key="1">
    <citation type="submission" date="2018-05" db="EMBL/GenBank/DDBJ databases">
        <authorList>
            <person name="Lanie J.A."/>
            <person name="Ng W.-L."/>
            <person name="Kazmierczak K.M."/>
            <person name="Andrzejewski T.M."/>
            <person name="Davidsen T.M."/>
            <person name="Wayne K.J."/>
            <person name="Tettelin H."/>
            <person name="Glass J.I."/>
            <person name="Rusch D."/>
            <person name="Podicherti R."/>
            <person name="Tsui H.-C.T."/>
            <person name="Winkler M.E."/>
        </authorList>
    </citation>
    <scope>NUCLEOTIDE SEQUENCE</scope>
</reference>
<dbReference type="GO" id="GO:0046872">
    <property type="term" value="F:metal ion binding"/>
    <property type="evidence" value="ECO:0007669"/>
    <property type="project" value="UniProtKB-KW"/>
</dbReference>
<dbReference type="InterPro" id="IPR019734">
    <property type="entry name" value="TPR_rpt"/>
</dbReference>
<dbReference type="Pfam" id="PF13176">
    <property type="entry name" value="TPR_7"/>
    <property type="match status" value="1"/>
</dbReference>
<protein>
    <recommendedName>
        <fullName evidence="4">LapB rubredoxin metal binding domain-containing protein</fullName>
    </recommendedName>
</protein>
<dbReference type="InterPro" id="IPR011990">
    <property type="entry name" value="TPR-like_helical_dom_sf"/>
</dbReference>
<dbReference type="SMART" id="SM00028">
    <property type="entry name" value="TPR"/>
    <property type="match status" value="4"/>
</dbReference>
<keyword evidence="3" id="KW-0802">TPR repeat</keyword>
<dbReference type="HAMAP" id="MF_00994">
    <property type="entry name" value="LPS_assembly_LapB"/>
    <property type="match status" value="1"/>
</dbReference>
<sequence>MESLVIYLILLLAIVAGWVLGRFTAWNRKGQTRDTGDIFEDYFVGLNYLLNDEPDEAIDTFIKALEINSETFETHLALGALLRRRGKVDKAIKVHQNLLARPGLEPSFSDSTRLQLAVDYISAGLLDRAERLLDDILSENSPAKWGALRHLITIYQTEKEWEKAINCSAMLLANSAYKKEAELKAAAAHYCCEFAEQLLKEEQPNKAKKLIKRAFSFDKDNVRASLLLARIEQLGGNFKSASKYLIKVRKNNPEFISQILGPLAECYEQLQNMPEYEELLSNSLRDGPDVSVVLALSQLVKNRAGDEAAIKFLNDYLTEKPSLTGLVELLRLQIPKAGAKVGSNLSLLQLTVDKVLRKKPAYQCNHCGYESRNLYWLCPSCKKWDKIKPIMESGSF</sequence>
<proteinExistence type="inferred from homology"/>
<dbReference type="EMBL" id="UINC01001284">
    <property type="protein sequence ID" value="SUZ76617.1"/>
    <property type="molecule type" value="Genomic_DNA"/>
</dbReference>
<dbReference type="Pfam" id="PF14559">
    <property type="entry name" value="TPR_19"/>
    <property type="match status" value="1"/>
</dbReference>
<dbReference type="GO" id="GO:0008653">
    <property type="term" value="P:lipopolysaccharide metabolic process"/>
    <property type="evidence" value="ECO:0007669"/>
    <property type="project" value="InterPro"/>
</dbReference>
<dbReference type="SUPFAM" id="SSF81901">
    <property type="entry name" value="HCP-like"/>
    <property type="match status" value="1"/>
</dbReference>
<organism evidence="5">
    <name type="scientific">marine metagenome</name>
    <dbReference type="NCBI Taxonomy" id="408172"/>
    <lineage>
        <taxon>unclassified sequences</taxon>
        <taxon>metagenomes</taxon>
        <taxon>ecological metagenomes</taxon>
    </lineage>
</organism>
<name>A0A381QEY0_9ZZZZ</name>
<evidence type="ECO:0000259" key="4">
    <source>
        <dbReference type="Pfam" id="PF18073"/>
    </source>
</evidence>
<keyword evidence="2" id="KW-0677">Repeat</keyword>
<evidence type="ECO:0000256" key="2">
    <source>
        <dbReference type="ARBA" id="ARBA00022737"/>
    </source>
</evidence>
<accession>A0A381QEY0</accession>
<evidence type="ECO:0000313" key="5">
    <source>
        <dbReference type="EMBL" id="SUZ76617.1"/>
    </source>
</evidence>
<evidence type="ECO:0000256" key="3">
    <source>
        <dbReference type="ARBA" id="ARBA00022803"/>
    </source>
</evidence>
<dbReference type="NCBIfam" id="NF008757">
    <property type="entry name" value="PRK11788.1-5"/>
    <property type="match status" value="1"/>
</dbReference>
<dbReference type="InterPro" id="IPR030865">
    <property type="entry name" value="LapB"/>
</dbReference>
<dbReference type="PANTHER" id="PTHR45586:SF1">
    <property type="entry name" value="LIPOPOLYSACCHARIDE ASSEMBLY PROTEIN B"/>
    <property type="match status" value="1"/>
</dbReference>
<dbReference type="InterPro" id="IPR051012">
    <property type="entry name" value="CellSynth/LPSAsmb/PSIAsmb"/>
</dbReference>
<feature type="domain" description="LapB rubredoxin metal binding" evidence="4">
    <location>
        <begin position="362"/>
        <end position="389"/>
    </location>
</feature>
<gene>
    <name evidence="5" type="ORF">METZ01_LOCUS29471</name>
</gene>
<dbReference type="Gene3D" id="1.25.40.10">
    <property type="entry name" value="Tetratricopeptide repeat domain"/>
    <property type="match status" value="2"/>
</dbReference>
<dbReference type="InterPro" id="IPR041166">
    <property type="entry name" value="Rubredoxin_2"/>
</dbReference>
<dbReference type="Pfam" id="PF18073">
    <property type="entry name" value="Zn_ribbon_LapB"/>
    <property type="match status" value="1"/>
</dbReference>
<dbReference type="AlphaFoldDB" id="A0A381QEY0"/>